<name>A0A452H132_9SAUR</name>
<reference evidence="13" key="2">
    <citation type="submission" date="2025-08" db="UniProtKB">
        <authorList>
            <consortium name="Ensembl"/>
        </authorList>
    </citation>
    <scope>IDENTIFICATION</scope>
</reference>
<dbReference type="PANTHER" id="PTHR26452">
    <property type="entry name" value="OLFACTORY RECEPTOR"/>
    <property type="match status" value="1"/>
</dbReference>
<dbReference type="GO" id="GO:0004984">
    <property type="term" value="F:olfactory receptor activity"/>
    <property type="evidence" value="ECO:0007669"/>
    <property type="project" value="InterPro"/>
</dbReference>
<evidence type="ECO:0000313" key="14">
    <source>
        <dbReference type="Proteomes" id="UP000291020"/>
    </source>
</evidence>
<proteinExistence type="inferred from homology"/>
<dbReference type="PRINTS" id="PR00237">
    <property type="entry name" value="GPCRRHODOPSN"/>
</dbReference>
<keyword evidence="6 10" id="KW-0297">G-protein coupled receptor</keyword>
<evidence type="ECO:0000256" key="5">
    <source>
        <dbReference type="ARBA" id="ARBA00022989"/>
    </source>
</evidence>
<evidence type="ECO:0000256" key="7">
    <source>
        <dbReference type="ARBA" id="ARBA00023136"/>
    </source>
</evidence>
<accession>A0A452H132</accession>
<dbReference type="GO" id="GO:0005886">
    <property type="term" value="C:plasma membrane"/>
    <property type="evidence" value="ECO:0007669"/>
    <property type="project" value="UniProtKB-SubCell"/>
</dbReference>
<evidence type="ECO:0000256" key="4">
    <source>
        <dbReference type="ARBA" id="ARBA00022725"/>
    </source>
</evidence>
<evidence type="ECO:0000256" key="6">
    <source>
        <dbReference type="ARBA" id="ARBA00023040"/>
    </source>
</evidence>
<keyword evidence="7 11" id="KW-0472">Membrane</keyword>
<evidence type="ECO:0000256" key="3">
    <source>
        <dbReference type="ARBA" id="ARBA00022692"/>
    </source>
</evidence>
<comment type="subcellular location">
    <subcellularLocation>
        <location evidence="1 11">Cell membrane</location>
        <topology evidence="1 11">Multi-pass membrane protein</topology>
    </subcellularLocation>
</comment>
<evidence type="ECO:0000256" key="8">
    <source>
        <dbReference type="ARBA" id="ARBA00023170"/>
    </source>
</evidence>
<organism evidence="13 14">
    <name type="scientific">Gopherus agassizii</name>
    <name type="common">Agassiz's desert tortoise</name>
    <dbReference type="NCBI Taxonomy" id="38772"/>
    <lineage>
        <taxon>Eukaryota</taxon>
        <taxon>Metazoa</taxon>
        <taxon>Chordata</taxon>
        <taxon>Craniata</taxon>
        <taxon>Vertebrata</taxon>
        <taxon>Euteleostomi</taxon>
        <taxon>Archelosauria</taxon>
        <taxon>Testudinata</taxon>
        <taxon>Testudines</taxon>
        <taxon>Cryptodira</taxon>
        <taxon>Durocryptodira</taxon>
        <taxon>Testudinoidea</taxon>
        <taxon>Testudinidae</taxon>
        <taxon>Gopherus</taxon>
    </lineage>
</organism>
<protein>
    <recommendedName>
        <fullName evidence="11">Olfactory receptor</fullName>
    </recommendedName>
</protein>
<feature type="transmembrane region" description="Helical" evidence="11">
    <location>
        <begin position="242"/>
        <end position="264"/>
    </location>
</feature>
<dbReference type="AlphaFoldDB" id="A0A452H132"/>
<keyword evidence="14" id="KW-1185">Reference proteome</keyword>
<comment type="similarity">
    <text evidence="10">Belongs to the G-protein coupled receptor 1 family.</text>
</comment>
<evidence type="ECO:0000256" key="11">
    <source>
        <dbReference type="RuleBase" id="RU363047"/>
    </source>
</evidence>
<dbReference type="InterPro" id="IPR050516">
    <property type="entry name" value="Olfactory_GPCR"/>
</dbReference>
<dbReference type="InterPro" id="IPR017452">
    <property type="entry name" value="GPCR_Rhodpsn_7TM"/>
</dbReference>
<feature type="transmembrane region" description="Helical" evidence="11">
    <location>
        <begin position="201"/>
        <end position="230"/>
    </location>
</feature>
<dbReference type="InterPro" id="IPR000276">
    <property type="entry name" value="GPCR_Rhodpsn"/>
</dbReference>
<keyword evidence="9 10" id="KW-0807">Transducer</keyword>
<reference evidence="13" key="3">
    <citation type="submission" date="2025-09" db="UniProtKB">
        <authorList>
            <consortium name="Ensembl"/>
        </authorList>
    </citation>
    <scope>IDENTIFICATION</scope>
</reference>
<reference evidence="14" key="1">
    <citation type="journal article" date="2017" name="PLoS ONE">
        <title>The Agassiz's desert tortoise genome provides a resource for the conservation of a threatened species.</title>
        <authorList>
            <person name="Tollis M."/>
            <person name="DeNardo D.F."/>
            <person name="Cornelius J.A."/>
            <person name="Dolby G.A."/>
            <person name="Edwards T."/>
            <person name="Henen B.T."/>
            <person name="Karl A.E."/>
            <person name="Murphy R.W."/>
            <person name="Kusumi K."/>
        </authorList>
    </citation>
    <scope>NUCLEOTIDE SEQUENCE [LARGE SCALE GENOMIC DNA]</scope>
</reference>
<dbReference type="PROSITE" id="PS50262">
    <property type="entry name" value="G_PROTEIN_RECEP_F1_2"/>
    <property type="match status" value="1"/>
</dbReference>
<dbReference type="CDD" id="cd15231">
    <property type="entry name" value="7tmA_OR5V1-like"/>
    <property type="match status" value="1"/>
</dbReference>
<keyword evidence="3 10" id="KW-0812">Transmembrane</keyword>
<dbReference type="SUPFAM" id="SSF81321">
    <property type="entry name" value="Family A G protein-coupled receptor-like"/>
    <property type="match status" value="1"/>
</dbReference>
<evidence type="ECO:0000256" key="9">
    <source>
        <dbReference type="ARBA" id="ARBA00023224"/>
    </source>
</evidence>
<evidence type="ECO:0000259" key="12">
    <source>
        <dbReference type="PROSITE" id="PS50262"/>
    </source>
</evidence>
<keyword evidence="5 11" id="KW-1133">Transmembrane helix</keyword>
<feature type="transmembrane region" description="Helical" evidence="11">
    <location>
        <begin position="66"/>
        <end position="85"/>
    </location>
</feature>
<feature type="transmembrane region" description="Helical" evidence="11">
    <location>
        <begin position="276"/>
        <end position="296"/>
    </location>
</feature>
<evidence type="ECO:0000256" key="2">
    <source>
        <dbReference type="ARBA" id="ARBA00022475"/>
    </source>
</evidence>
<dbReference type="FunFam" id="1.20.1070.10:FF:000015">
    <property type="entry name" value="Olfactory receptor"/>
    <property type="match status" value="1"/>
</dbReference>
<keyword evidence="11" id="KW-0716">Sensory transduction</keyword>
<sequence length="321" mass="35944">MVREQEMGNRTTELVFTLLGFSAFSEQHKLVFVALLAVYFTALVGNGMILIIVWLDSGLQTPMYYFLQNLSFLDICYISVTLPYMLNKLLEEEKTISFQACFTQLYFLITFVGVECILLAIMAYDRYLAICHPLRYAALMSRKTCLQLVVASWTCSLLNSALHTGLTSVLPFCASHHIAHLFCDVPQLLKLSCSDTSLNKVVLLAVTVLLGTIPFLCIVVSYVAIARAVLQIRFAQAQQKAFSTCVSHLAVVTLFYTTCMFNYNRPTSGHPLYVDTLASLLYNVVTPMLNPLIYSLRNKEVKAALKHAIGQTKLLSKSMRA</sequence>
<dbReference type="PRINTS" id="PR00245">
    <property type="entry name" value="OLFACTORYR"/>
</dbReference>
<dbReference type="InterPro" id="IPR000725">
    <property type="entry name" value="Olfact_rcpt"/>
</dbReference>
<evidence type="ECO:0000256" key="1">
    <source>
        <dbReference type="ARBA" id="ARBA00004651"/>
    </source>
</evidence>
<keyword evidence="8 10" id="KW-0675">Receptor</keyword>
<dbReference type="Ensembl" id="ENSGAGT00000009554.1">
    <property type="protein sequence ID" value="ENSGAGP00000008298.1"/>
    <property type="gene ID" value="ENSGAGG00000006592.1"/>
</dbReference>
<evidence type="ECO:0000313" key="13">
    <source>
        <dbReference type="Ensembl" id="ENSGAGP00000008298.1"/>
    </source>
</evidence>
<keyword evidence="4 11" id="KW-0552">Olfaction</keyword>
<feature type="transmembrane region" description="Helical" evidence="11">
    <location>
        <begin position="30"/>
        <end position="54"/>
    </location>
</feature>
<dbReference type="Proteomes" id="UP000291020">
    <property type="component" value="Unassembled WGS sequence"/>
</dbReference>
<dbReference type="PROSITE" id="PS00237">
    <property type="entry name" value="G_PROTEIN_RECEP_F1_1"/>
    <property type="match status" value="1"/>
</dbReference>
<dbReference type="Gene3D" id="1.20.1070.10">
    <property type="entry name" value="Rhodopsin 7-helix transmembrane proteins"/>
    <property type="match status" value="1"/>
</dbReference>
<keyword evidence="2 11" id="KW-1003">Cell membrane</keyword>
<feature type="domain" description="G-protein coupled receptors family 1 profile" evidence="12">
    <location>
        <begin position="45"/>
        <end position="294"/>
    </location>
</feature>
<evidence type="ECO:0000256" key="10">
    <source>
        <dbReference type="RuleBase" id="RU000688"/>
    </source>
</evidence>
<feature type="transmembrane region" description="Helical" evidence="11">
    <location>
        <begin position="105"/>
        <end position="124"/>
    </location>
</feature>
<dbReference type="Pfam" id="PF13853">
    <property type="entry name" value="7tm_4"/>
    <property type="match status" value="1"/>
</dbReference>
<dbReference type="GO" id="GO:0004930">
    <property type="term" value="F:G protein-coupled receptor activity"/>
    <property type="evidence" value="ECO:0007669"/>
    <property type="project" value="UniProtKB-KW"/>
</dbReference>